<reference evidence="2" key="1">
    <citation type="journal article" date="2020" name="mSystems">
        <title>Genome- and Community-Level Interaction Insights into Carbon Utilization and Element Cycling Functions of Hydrothermarchaeota in Hydrothermal Sediment.</title>
        <authorList>
            <person name="Zhou Z."/>
            <person name="Liu Y."/>
            <person name="Xu W."/>
            <person name="Pan J."/>
            <person name="Luo Z.H."/>
            <person name="Li M."/>
        </authorList>
    </citation>
    <scope>NUCLEOTIDE SEQUENCE [LARGE SCALE GENOMIC DNA]</scope>
    <source>
        <strain evidence="3">SpSt-622</strain>
        <strain evidence="2">SpSt-648</strain>
    </source>
</reference>
<dbReference type="Pfam" id="PF00149">
    <property type="entry name" value="Metallophos"/>
    <property type="match status" value="1"/>
</dbReference>
<evidence type="ECO:0000313" key="2">
    <source>
        <dbReference type="EMBL" id="HGQ73481.1"/>
    </source>
</evidence>
<dbReference type="CDD" id="cd07391">
    <property type="entry name" value="MPP_PF1019"/>
    <property type="match status" value="1"/>
</dbReference>
<sequence length="305" mass="34158">MVINMFKKISLGKLRKNVVAIPGYPVVYLPHEDLIVLSDLHLGFEEAVARGLYYDSKSTSSTVGMFIPKIQFRNVISMLDKLLNIVKTKRILINGDVKHAFDRLLRQERLEVSRLIEFLFSRGVEDIVLVRGNHDNFLIPVLKNYGLKLTREYVIESGGSKILFTHGHLDTVIEDYDLIIMGHEHPRLRCFGIYKLPSILIIPSEFGNEILVLPASGAYHPGTAVTLSRETYLSPIIKKHGIIEEARVVSWITIGGSGGLDKEVLMDKKNDFGEGFEISFFEVCGDTVAVLEFGNIDLAINACGL</sequence>
<comment type="caution">
    <text evidence="2">The sequence shown here is derived from an EMBL/GenBank/DDBJ whole genome shotgun (WGS) entry which is preliminary data.</text>
</comment>
<dbReference type="InterPro" id="IPR029052">
    <property type="entry name" value="Metallo-depent_PP-like"/>
</dbReference>
<proteinExistence type="predicted"/>
<feature type="domain" description="Calcineurin-like phosphoesterase" evidence="1">
    <location>
        <begin position="35"/>
        <end position="183"/>
    </location>
</feature>
<dbReference type="EMBL" id="DTBP01000003">
    <property type="protein sequence ID" value="HGQ73481.1"/>
    <property type="molecule type" value="Genomic_DNA"/>
</dbReference>
<dbReference type="SUPFAM" id="SSF56300">
    <property type="entry name" value="Metallo-dependent phosphatases"/>
    <property type="match status" value="1"/>
</dbReference>
<protein>
    <submittedName>
        <fullName evidence="2">Metallophosphoesterase</fullName>
    </submittedName>
</protein>
<dbReference type="EMBL" id="DTAN01000045">
    <property type="protein sequence ID" value="HGU64807.1"/>
    <property type="molecule type" value="Genomic_DNA"/>
</dbReference>
<organism evidence="2">
    <name type="scientific">Staphylothermus marinus</name>
    <dbReference type="NCBI Taxonomy" id="2280"/>
    <lineage>
        <taxon>Archaea</taxon>
        <taxon>Thermoproteota</taxon>
        <taxon>Thermoprotei</taxon>
        <taxon>Desulfurococcales</taxon>
        <taxon>Desulfurococcaceae</taxon>
        <taxon>Staphylothermus</taxon>
    </lineage>
</organism>
<dbReference type="InterPro" id="IPR004843">
    <property type="entry name" value="Calcineurin-like_PHP"/>
</dbReference>
<name>A0A7C4JLQ8_STAMA</name>
<dbReference type="PANTHER" id="PTHR39323:SF1">
    <property type="entry name" value="BLR1149 PROTEIN"/>
    <property type="match status" value="1"/>
</dbReference>
<dbReference type="PANTHER" id="PTHR39323">
    <property type="entry name" value="BLR1149 PROTEIN"/>
    <property type="match status" value="1"/>
</dbReference>
<dbReference type="AlphaFoldDB" id="A0A7C4JLQ8"/>
<gene>
    <name evidence="3" type="ORF">ENT92_01135</name>
    <name evidence="2" type="ORF">ENU20_00110</name>
</gene>
<evidence type="ECO:0000313" key="3">
    <source>
        <dbReference type="EMBL" id="HGU64807.1"/>
    </source>
</evidence>
<evidence type="ECO:0000259" key="1">
    <source>
        <dbReference type="Pfam" id="PF00149"/>
    </source>
</evidence>
<accession>A0A7C4JLQ8</accession>
<dbReference type="Gene3D" id="3.60.21.10">
    <property type="match status" value="1"/>
</dbReference>
<dbReference type="GO" id="GO:0016787">
    <property type="term" value="F:hydrolase activity"/>
    <property type="evidence" value="ECO:0007669"/>
    <property type="project" value="InterPro"/>
</dbReference>